<dbReference type="PROSITE" id="PS51197">
    <property type="entry name" value="HTH_RRF2_2"/>
    <property type="match status" value="1"/>
</dbReference>
<accession>A0A0P4R6S4</accession>
<dbReference type="GO" id="GO:0005829">
    <property type="term" value="C:cytosol"/>
    <property type="evidence" value="ECO:0007669"/>
    <property type="project" value="TreeGrafter"/>
</dbReference>
<organism evidence="1 2">
    <name type="scientific">Streptomyces lydicamycinicus</name>
    <dbReference type="NCBI Taxonomy" id="1546107"/>
    <lineage>
        <taxon>Bacteria</taxon>
        <taxon>Bacillati</taxon>
        <taxon>Actinomycetota</taxon>
        <taxon>Actinomycetes</taxon>
        <taxon>Kitasatosporales</taxon>
        <taxon>Streptomycetaceae</taxon>
        <taxon>Streptomyces</taxon>
    </lineage>
</organism>
<dbReference type="InterPro" id="IPR036390">
    <property type="entry name" value="WH_DNA-bd_sf"/>
</dbReference>
<evidence type="ECO:0000313" key="2">
    <source>
        <dbReference type="Proteomes" id="UP000048965"/>
    </source>
</evidence>
<proteinExistence type="predicted"/>
<sequence length="161" mass="17192">MRMSEGVEWGLHCCVTLAWLEGDGPVSTARLAASFELPAAYLNKRLQALVRAGILSSTPGARGGLQLARSPERITLMDVVAAIEGADDVFRCTEIRRRGAGAAASGGELGRPCGIATAMRRAELAWRRELAAQTLADVMAGTPASAAERTRRWFAAERTHT</sequence>
<protein>
    <submittedName>
        <fullName evidence="1">Putative Rrf2 family transcriptional regulator</fullName>
    </submittedName>
</protein>
<dbReference type="GO" id="GO:0003700">
    <property type="term" value="F:DNA-binding transcription factor activity"/>
    <property type="evidence" value="ECO:0007669"/>
    <property type="project" value="TreeGrafter"/>
</dbReference>
<dbReference type="OrthoDB" id="9808360at2"/>
<dbReference type="Pfam" id="PF02082">
    <property type="entry name" value="Rrf2"/>
    <property type="match status" value="1"/>
</dbReference>
<dbReference type="EMBL" id="BBNO01000004">
    <property type="protein sequence ID" value="GAO08861.1"/>
    <property type="molecule type" value="Genomic_DNA"/>
</dbReference>
<gene>
    <name evidence="1" type="ORF">TPA0598_04_04970</name>
</gene>
<dbReference type="Proteomes" id="UP000048965">
    <property type="component" value="Unassembled WGS sequence"/>
</dbReference>
<dbReference type="AlphaFoldDB" id="A0A0P4R6S4"/>
<dbReference type="RefSeq" id="WP_042154720.1">
    <property type="nucleotide sequence ID" value="NZ_BBNO01000004.1"/>
</dbReference>
<reference evidence="2" key="1">
    <citation type="submission" date="2014-09" db="EMBL/GenBank/DDBJ databases">
        <title>Whole genome shotgun sequence of Streptomyces sp. NBRC 110027.</title>
        <authorList>
            <person name="Komaki H."/>
            <person name="Ichikawa N."/>
            <person name="Katano-Makiyama Y."/>
            <person name="Hosoyama A."/>
            <person name="Hashimoto M."/>
            <person name="Uohara A."/>
            <person name="Kitahashi Y."/>
            <person name="Ohji S."/>
            <person name="Kimura A."/>
            <person name="Yamazoe A."/>
            <person name="Igarashi Y."/>
            <person name="Fujita N."/>
        </authorList>
    </citation>
    <scope>NUCLEOTIDE SEQUENCE [LARGE SCALE GENOMIC DNA]</scope>
    <source>
        <strain evidence="2">NBRC 110027</strain>
    </source>
</reference>
<reference evidence="1 2" key="2">
    <citation type="journal article" date="2015" name="Stand. Genomic Sci.">
        <title>Draft genome sequence of marine-derived Streptomyces sp. TP-A0598, a producer of anti-MRSA antibiotic lydicamycins.</title>
        <authorList>
            <person name="Komaki H."/>
            <person name="Ichikawa N."/>
            <person name="Hosoyama A."/>
            <person name="Fujita N."/>
            <person name="Igarashi Y."/>
        </authorList>
    </citation>
    <scope>NUCLEOTIDE SEQUENCE [LARGE SCALE GENOMIC DNA]</scope>
    <source>
        <strain evidence="1 2">NBRC 110027</strain>
    </source>
</reference>
<dbReference type="InterPro" id="IPR036388">
    <property type="entry name" value="WH-like_DNA-bd_sf"/>
</dbReference>
<dbReference type="Gene3D" id="1.10.10.10">
    <property type="entry name" value="Winged helix-like DNA-binding domain superfamily/Winged helix DNA-binding domain"/>
    <property type="match status" value="1"/>
</dbReference>
<dbReference type="PANTHER" id="PTHR33221">
    <property type="entry name" value="WINGED HELIX-TURN-HELIX TRANSCRIPTIONAL REGULATOR, RRF2 FAMILY"/>
    <property type="match status" value="1"/>
</dbReference>
<comment type="caution">
    <text evidence="1">The sequence shown here is derived from an EMBL/GenBank/DDBJ whole genome shotgun (WGS) entry which is preliminary data.</text>
</comment>
<dbReference type="NCBIfam" id="TIGR00738">
    <property type="entry name" value="rrf2_super"/>
    <property type="match status" value="1"/>
</dbReference>
<name>A0A0P4R6S4_9ACTN</name>
<dbReference type="SUPFAM" id="SSF46785">
    <property type="entry name" value="Winged helix' DNA-binding domain"/>
    <property type="match status" value="1"/>
</dbReference>
<keyword evidence="2" id="KW-1185">Reference proteome</keyword>
<dbReference type="PANTHER" id="PTHR33221:SF13">
    <property type="entry name" value="TRANSCRIPTIONAL REGULATOR-RELATED"/>
    <property type="match status" value="1"/>
</dbReference>
<evidence type="ECO:0000313" key="1">
    <source>
        <dbReference type="EMBL" id="GAO08861.1"/>
    </source>
</evidence>
<dbReference type="InterPro" id="IPR000944">
    <property type="entry name" value="Tscrpt_reg_Rrf2"/>
</dbReference>